<evidence type="ECO:0000259" key="3">
    <source>
        <dbReference type="Pfam" id="PF01408"/>
    </source>
</evidence>
<feature type="domain" description="Gfo/Idh/MocA-like oxidoreductase N-terminal" evidence="3">
    <location>
        <begin position="4"/>
        <end position="121"/>
    </location>
</feature>
<evidence type="ECO:0000256" key="2">
    <source>
        <dbReference type="SAM" id="MobiDB-lite"/>
    </source>
</evidence>
<dbReference type="Proteomes" id="UP000472335">
    <property type="component" value="Unassembled WGS sequence"/>
</dbReference>
<evidence type="ECO:0000313" key="5">
    <source>
        <dbReference type="Proteomes" id="UP000472335"/>
    </source>
</evidence>
<dbReference type="RefSeq" id="WP_165254816.1">
    <property type="nucleotide sequence ID" value="NZ_JAAKZY010000008.1"/>
</dbReference>
<dbReference type="AlphaFoldDB" id="A0A6G4UYT8"/>
<name>A0A6G4UYT8_9ACTN</name>
<dbReference type="SUPFAM" id="SSF51735">
    <property type="entry name" value="NAD(P)-binding Rossmann-fold domains"/>
    <property type="match status" value="1"/>
</dbReference>
<gene>
    <name evidence="4" type="ORF">G5C60_04230</name>
</gene>
<keyword evidence="1" id="KW-0560">Oxidoreductase</keyword>
<evidence type="ECO:0000256" key="1">
    <source>
        <dbReference type="ARBA" id="ARBA00023002"/>
    </source>
</evidence>
<dbReference type="InterPro" id="IPR050463">
    <property type="entry name" value="Gfo/Idh/MocA_oxidrdct_glycsds"/>
</dbReference>
<dbReference type="GO" id="GO:0000166">
    <property type="term" value="F:nucleotide binding"/>
    <property type="evidence" value="ECO:0007669"/>
    <property type="project" value="InterPro"/>
</dbReference>
<dbReference type="PANTHER" id="PTHR43818:SF11">
    <property type="entry name" value="BCDNA.GH03377"/>
    <property type="match status" value="1"/>
</dbReference>
<dbReference type="EMBL" id="JAAKZY010000008">
    <property type="protein sequence ID" value="NGO06896.1"/>
    <property type="molecule type" value="Genomic_DNA"/>
</dbReference>
<dbReference type="PANTHER" id="PTHR43818">
    <property type="entry name" value="BCDNA.GH03377"/>
    <property type="match status" value="1"/>
</dbReference>
<evidence type="ECO:0000313" key="4">
    <source>
        <dbReference type="EMBL" id="NGO06896.1"/>
    </source>
</evidence>
<organism evidence="4 5">
    <name type="scientific">Streptomyces scabichelini</name>
    <dbReference type="NCBI Taxonomy" id="2711217"/>
    <lineage>
        <taxon>Bacteria</taxon>
        <taxon>Bacillati</taxon>
        <taxon>Actinomycetota</taxon>
        <taxon>Actinomycetes</taxon>
        <taxon>Kitasatosporales</taxon>
        <taxon>Streptomycetaceae</taxon>
        <taxon>Streptomyces</taxon>
    </lineage>
</organism>
<reference evidence="4 5" key="1">
    <citation type="submission" date="2020-02" db="EMBL/GenBank/DDBJ databases">
        <title>Whole-genome analyses of novel actinobacteria.</title>
        <authorList>
            <person name="Sahin N."/>
            <person name="Gencbay T."/>
        </authorList>
    </citation>
    <scope>NUCLEOTIDE SEQUENCE [LARGE SCALE GENOMIC DNA]</scope>
    <source>
        <strain evidence="4 5">HC44</strain>
    </source>
</reference>
<proteinExistence type="predicted"/>
<dbReference type="GO" id="GO:0016491">
    <property type="term" value="F:oxidoreductase activity"/>
    <property type="evidence" value="ECO:0007669"/>
    <property type="project" value="UniProtKB-KW"/>
</dbReference>
<dbReference type="InterPro" id="IPR036291">
    <property type="entry name" value="NAD(P)-bd_dom_sf"/>
</dbReference>
<sequence>MRPRLALVGIGSWGRQYLRIATRLGASVAVCHSRHHGDDARWLAAHYPAVRHTTSLTEALDRPLDAVAVVTSRHAHADITLECLRRGLHVLVEKPAVTNRADLERTRAEAHSRGLVLRTGYTHCFDESLRRLATTARRLTAPDWRFTWTRPAPGTGVTDLVWEYFPHVFSIAGLLGDVAAEHLATSSVRVGRGPSGTATVEVDLPMRDGRGHVSVSSDAGVRHKGIRLYDGTELVAVWRDRRLLDVRRNRVFEAAEEPLLCQIRDFLEAVASRGDDTRRYDPRDPQNPYDPHDCVSRDRVVTDLLVRLDSAARHNDHRTLTR</sequence>
<accession>A0A6G4UYT8</accession>
<dbReference type="Pfam" id="PF01408">
    <property type="entry name" value="GFO_IDH_MocA"/>
    <property type="match status" value="1"/>
</dbReference>
<comment type="caution">
    <text evidence="4">The sequence shown here is derived from an EMBL/GenBank/DDBJ whole genome shotgun (WGS) entry which is preliminary data.</text>
</comment>
<dbReference type="Gene3D" id="3.30.360.10">
    <property type="entry name" value="Dihydrodipicolinate Reductase, domain 2"/>
    <property type="match status" value="1"/>
</dbReference>
<protein>
    <submittedName>
        <fullName evidence="4">Gfo/Idh/MocA family oxidoreductase</fullName>
    </submittedName>
</protein>
<feature type="region of interest" description="Disordered" evidence="2">
    <location>
        <begin position="274"/>
        <end position="294"/>
    </location>
</feature>
<dbReference type="Gene3D" id="3.40.50.720">
    <property type="entry name" value="NAD(P)-binding Rossmann-like Domain"/>
    <property type="match status" value="1"/>
</dbReference>
<dbReference type="InterPro" id="IPR000683">
    <property type="entry name" value="Gfo/Idh/MocA-like_OxRdtase_N"/>
</dbReference>
<keyword evidence="5" id="KW-1185">Reference proteome</keyword>